<feature type="domain" description="HMG box" evidence="4">
    <location>
        <begin position="84"/>
        <end position="148"/>
    </location>
</feature>
<dbReference type="GO" id="GO:0005634">
    <property type="term" value="C:nucleus"/>
    <property type="evidence" value="ECO:0007669"/>
    <property type="project" value="UniProtKB-UniRule"/>
</dbReference>
<dbReference type="Proteomes" id="UP000615446">
    <property type="component" value="Unassembled WGS sequence"/>
</dbReference>
<dbReference type="CDD" id="cd01389">
    <property type="entry name" value="HMG-box_ROX1-like"/>
    <property type="match status" value="1"/>
</dbReference>
<feature type="DNA-binding region" description="HMG box" evidence="3">
    <location>
        <begin position="84"/>
        <end position="148"/>
    </location>
</feature>
<proteinExistence type="predicted"/>
<dbReference type="EMBL" id="BLAL01000338">
    <property type="protein sequence ID" value="GET04217.1"/>
    <property type="molecule type" value="Genomic_DNA"/>
</dbReference>
<dbReference type="Proteomes" id="UP000247702">
    <property type="component" value="Unassembled WGS sequence"/>
</dbReference>
<accession>A0A2Z6RQA5</accession>
<dbReference type="PANTHER" id="PTHR10270">
    <property type="entry name" value="SOX TRANSCRIPTION FACTOR"/>
    <property type="match status" value="1"/>
</dbReference>
<dbReference type="SMART" id="SM00398">
    <property type="entry name" value="HMG"/>
    <property type="match status" value="1"/>
</dbReference>
<dbReference type="STRING" id="94130.A0A2Z6RQA5"/>
<reference evidence="6" key="2">
    <citation type="submission" date="2019-10" db="EMBL/GenBank/DDBJ databases">
        <title>Conservation and host-specific expression of non-tandemly repeated heterogenous ribosome RNA gene in arbuscular mycorrhizal fungi.</title>
        <authorList>
            <person name="Maeda T."/>
            <person name="Kobayashi Y."/>
            <person name="Nakagawa T."/>
            <person name="Ezawa T."/>
            <person name="Yamaguchi K."/>
            <person name="Bino T."/>
            <person name="Nishimoto Y."/>
            <person name="Shigenobu S."/>
            <person name="Kawaguchi M."/>
        </authorList>
    </citation>
    <scope>NUCLEOTIDE SEQUENCE</scope>
    <source>
        <strain evidence="6">HR1</strain>
    </source>
</reference>
<evidence type="ECO:0000313" key="5">
    <source>
        <dbReference type="EMBL" id="GBC04461.1"/>
    </source>
</evidence>
<dbReference type="EMBL" id="BEXD01003948">
    <property type="protein sequence ID" value="GBC04461.1"/>
    <property type="molecule type" value="Genomic_DNA"/>
</dbReference>
<protein>
    <submittedName>
        <fullName evidence="6">Mating type protein MAT1-2-1</fullName>
    </submittedName>
</protein>
<keyword evidence="1 3" id="KW-0238">DNA-binding</keyword>
<dbReference type="PANTHER" id="PTHR10270:SF161">
    <property type="entry name" value="SEX-DETERMINING REGION Y PROTEIN"/>
    <property type="match status" value="1"/>
</dbReference>
<reference evidence="5 7" key="1">
    <citation type="submission" date="2017-11" db="EMBL/GenBank/DDBJ databases">
        <title>The genome of Rhizophagus clarus HR1 reveals common genetic basis of auxotrophy among arbuscular mycorrhizal fungi.</title>
        <authorList>
            <person name="Kobayashi Y."/>
        </authorList>
    </citation>
    <scope>NUCLEOTIDE SEQUENCE [LARGE SCALE GENOMIC DNA]</scope>
    <source>
        <strain evidence="5 7">HR1</strain>
    </source>
</reference>
<name>A0A2Z6RQA5_9GLOM</name>
<dbReference type="GO" id="GO:0030154">
    <property type="term" value="P:cell differentiation"/>
    <property type="evidence" value="ECO:0007669"/>
    <property type="project" value="TreeGrafter"/>
</dbReference>
<dbReference type="PROSITE" id="PS50118">
    <property type="entry name" value="HMG_BOX_2"/>
    <property type="match status" value="1"/>
</dbReference>
<dbReference type="AlphaFoldDB" id="A0A2Z6RQA5"/>
<sequence>MAKEQGTCSVFRSSVNNNDSNLTSTSLPSFNETIQFDGNSKTYKELVYTSSVRKTLNHPIKILTNDSTTSRLADRNRKKGTKVIPRPQNAWIIYRRDKTPEFKGMLSCDASIEIGKRWRNESKEVSEYFVALSMLALENHQKKYGNYKFKPKQKISKMYKKSKNRQSKTKENVENISPIFPAEEMTLNQNLPQLAVLPSSPINEYLPTPASSIQHSPLTFQGELSDQYLPTPASSTPLTFQGELLDQYLSTPASSIQHSPLTFQGELSDQYLPTPASSTPLTFQGELLDQYPSTPASSIQHSPLTFQGELSNQYLSTPTSSTPLTFQGELLDQYLSTPASLIHSTFQDYLPTLASSNQHLIMSSGDLLPTDTVMYPHLSEITPTAITTAITPTIDRSTCGITPESINEFLFNADMLTAYPPSLIPTTTNTEALIDFELYAENDAALTSNTPLTAVTTDMESTMYNPFEYGSYYPFSINSATLFPNQCDHDAGNGTSL</sequence>
<comment type="caution">
    <text evidence="5">The sequence shown here is derived from an EMBL/GenBank/DDBJ whole genome shotgun (WGS) entry which is preliminary data.</text>
</comment>
<dbReference type="InterPro" id="IPR009071">
    <property type="entry name" value="HMG_box_dom"/>
</dbReference>
<dbReference type="InterPro" id="IPR036910">
    <property type="entry name" value="HMG_box_dom_sf"/>
</dbReference>
<dbReference type="OrthoDB" id="2336340at2759"/>
<dbReference type="GO" id="GO:0000978">
    <property type="term" value="F:RNA polymerase II cis-regulatory region sequence-specific DNA binding"/>
    <property type="evidence" value="ECO:0007669"/>
    <property type="project" value="TreeGrafter"/>
</dbReference>
<keyword evidence="7" id="KW-1185">Reference proteome</keyword>
<dbReference type="GO" id="GO:0001228">
    <property type="term" value="F:DNA-binding transcription activator activity, RNA polymerase II-specific"/>
    <property type="evidence" value="ECO:0007669"/>
    <property type="project" value="TreeGrafter"/>
</dbReference>
<dbReference type="InterPro" id="IPR050140">
    <property type="entry name" value="SRY-related_HMG-box_TF-like"/>
</dbReference>
<evidence type="ECO:0000313" key="6">
    <source>
        <dbReference type="EMBL" id="GET04217.1"/>
    </source>
</evidence>
<dbReference type="Gene3D" id="1.10.30.10">
    <property type="entry name" value="High mobility group box domain"/>
    <property type="match status" value="1"/>
</dbReference>
<evidence type="ECO:0000256" key="2">
    <source>
        <dbReference type="ARBA" id="ARBA00023163"/>
    </source>
</evidence>
<keyword evidence="3" id="KW-0539">Nucleus</keyword>
<dbReference type="SUPFAM" id="SSF47095">
    <property type="entry name" value="HMG-box"/>
    <property type="match status" value="1"/>
</dbReference>
<evidence type="ECO:0000256" key="3">
    <source>
        <dbReference type="PROSITE-ProRule" id="PRU00267"/>
    </source>
</evidence>
<keyword evidence="2" id="KW-0804">Transcription</keyword>
<evidence type="ECO:0000313" key="7">
    <source>
        <dbReference type="Proteomes" id="UP000247702"/>
    </source>
</evidence>
<evidence type="ECO:0000256" key="1">
    <source>
        <dbReference type="ARBA" id="ARBA00023125"/>
    </source>
</evidence>
<gene>
    <name evidence="6" type="ORF">RCL2_003052300</name>
    <name evidence="5" type="ORF">RclHR1_00570017</name>
</gene>
<evidence type="ECO:0000259" key="4">
    <source>
        <dbReference type="PROSITE" id="PS50118"/>
    </source>
</evidence>
<organism evidence="5 7">
    <name type="scientific">Rhizophagus clarus</name>
    <dbReference type="NCBI Taxonomy" id="94130"/>
    <lineage>
        <taxon>Eukaryota</taxon>
        <taxon>Fungi</taxon>
        <taxon>Fungi incertae sedis</taxon>
        <taxon>Mucoromycota</taxon>
        <taxon>Glomeromycotina</taxon>
        <taxon>Glomeromycetes</taxon>
        <taxon>Glomerales</taxon>
        <taxon>Glomeraceae</taxon>
        <taxon>Rhizophagus</taxon>
    </lineage>
</organism>